<protein>
    <submittedName>
        <fullName evidence="2">Uncharacterized protein</fullName>
    </submittedName>
</protein>
<keyword evidence="1" id="KW-0732">Signal</keyword>
<evidence type="ECO:0000313" key="3">
    <source>
        <dbReference type="Proteomes" id="UP000002703"/>
    </source>
</evidence>
<accession>Q3IV95</accession>
<dbReference type="AlphaFoldDB" id="Q3IV95"/>
<proteinExistence type="predicted"/>
<dbReference type="KEGG" id="rsp:RSP_4064"/>
<evidence type="ECO:0000313" key="2">
    <source>
        <dbReference type="EMBL" id="ABA81539.1"/>
    </source>
</evidence>
<sequence>MLSSRMARSALAGLALMASAGLVAADPVPPGSSGVRLVVIGEGAFGSDSFRMTGLNLVHGSGDGGAQFDSSLDGLQWSCDGDDCNTRSASYAGIEDWSVVQTVRACREADCAFSSDIRLQGTE</sequence>
<evidence type="ECO:0000256" key="1">
    <source>
        <dbReference type="SAM" id="SignalP"/>
    </source>
</evidence>
<dbReference type="RefSeq" id="WP_011331346.1">
    <property type="nucleotide sequence ID" value="NC_007489.1"/>
</dbReference>
<organism evidence="2 3">
    <name type="scientific">Cereibacter sphaeroides (strain ATCC 17023 / DSM 158 / JCM 6121 / CCUG 31486 / LMG 2827 / NBRC 12203 / NCIMB 8253 / ATH 2.4.1.)</name>
    <name type="common">Rhodobacter sphaeroides</name>
    <dbReference type="NCBI Taxonomy" id="272943"/>
    <lineage>
        <taxon>Bacteria</taxon>
        <taxon>Pseudomonadati</taxon>
        <taxon>Pseudomonadota</taxon>
        <taxon>Alphaproteobacteria</taxon>
        <taxon>Rhodobacterales</taxon>
        <taxon>Paracoccaceae</taxon>
        <taxon>Cereibacter</taxon>
    </lineage>
</organism>
<keyword evidence="2" id="KW-0614">Plasmid</keyword>
<dbReference type="GeneID" id="3711935"/>
<dbReference type="EnsemblBacteria" id="ABA81539">
    <property type="protein sequence ID" value="ABA81539"/>
    <property type="gene ID" value="RSP_4064"/>
</dbReference>
<feature type="chain" id="PRO_5004225978" evidence="1">
    <location>
        <begin position="25"/>
        <end position="123"/>
    </location>
</feature>
<feature type="signal peptide" evidence="1">
    <location>
        <begin position="1"/>
        <end position="24"/>
    </location>
</feature>
<reference evidence="3" key="1">
    <citation type="submission" date="2005-09" db="EMBL/GenBank/DDBJ databases">
        <title>Complete sequence of plasmid C of Rhodobacter sphaeroides 2.4.1.</title>
        <authorList>
            <person name="Copeland A."/>
            <person name="Lucas S."/>
            <person name="Lapidus A."/>
            <person name="Barry K."/>
            <person name="Detter J.C."/>
            <person name="Glavina T."/>
            <person name="Hammon N."/>
            <person name="Israni S."/>
            <person name="Pitluck S."/>
            <person name="Richardson P."/>
            <person name="Mackenzie C."/>
            <person name="Choudhary M."/>
            <person name="Larimer F."/>
            <person name="Hauser L.J."/>
            <person name="Land M."/>
            <person name="Donohue T.J."/>
            <person name="Kaplan S."/>
        </authorList>
    </citation>
    <scope>NUCLEOTIDE SEQUENCE [LARGE SCALE GENOMIC DNA]</scope>
    <source>
        <strain evidence="3">ATCC 17023 / DSM 158 / JCM 6121 / CCUG 31486 / LMG 2827 / NBRC 12203 / NCIMB 8253 / ATH 2.4.1.</strain>
        <plasmid evidence="3">pRS241c</plasmid>
    </source>
</reference>
<keyword evidence="3" id="KW-1185">Reference proteome</keyword>
<gene>
    <name evidence="2" type="ORF">RSP_4064</name>
</gene>
<geneLocation type="plasmid" evidence="3">
    <name>pRS241c</name>
</geneLocation>
<dbReference type="PATRIC" id="fig|272943.9.peg.122"/>
<name>Q3IV95_CERS4</name>
<dbReference type="EMBL" id="CP000146">
    <property type="protein sequence ID" value="ABA81539.1"/>
    <property type="molecule type" value="Genomic_DNA"/>
</dbReference>
<dbReference type="Proteomes" id="UP000002703">
    <property type="component" value="Plasmid C"/>
</dbReference>